<evidence type="ECO:0000256" key="2">
    <source>
        <dbReference type="ARBA" id="ARBA00004496"/>
    </source>
</evidence>
<evidence type="ECO:0000256" key="1">
    <source>
        <dbReference type="ARBA" id="ARBA00001933"/>
    </source>
</evidence>
<evidence type="ECO:0000313" key="11">
    <source>
        <dbReference type="Proteomes" id="UP000032266"/>
    </source>
</evidence>
<dbReference type="PANTHER" id="PTHR10314">
    <property type="entry name" value="CYSTATHIONINE BETA-SYNTHASE"/>
    <property type="match status" value="1"/>
</dbReference>
<keyword evidence="11" id="KW-1185">Reference proteome</keyword>
<dbReference type="FunFam" id="3.40.50.1100:FF:000015">
    <property type="entry name" value="Cysteine synthase B"/>
    <property type="match status" value="1"/>
</dbReference>
<evidence type="ECO:0000256" key="5">
    <source>
        <dbReference type="ARBA" id="ARBA00022898"/>
    </source>
</evidence>
<dbReference type="GO" id="GO:0005737">
    <property type="term" value="C:cytoplasm"/>
    <property type="evidence" value="ECO:0007669"/>
    <property type="project" value="UniProtKB-SubCell"/>
</dbReference>
<dbReference type="PATRIC" id="fig|1445510.3.peg.433"/>
<organism evidence="10 11">
    <name type="scientific">Gynuella sunshinyii YC6258</name>
    <dbReference type="NCBI Taxonomy" id="1445510"/>
    <lineage>
        <taxon>Bacteria</taxon>
        <taxon>Pseudomonadati</taxon>
        <taxon>Pseudomonadota</taxon>
        <taxon>Gammaproteobacteria</taxon>
        <taxon>Oceanospirillales</taxon>
        <taxon>Saccharospirillaceae</taxon>
        <taxon>Gynuella</taxon>
    </lineage>
</organism>
<dbReference type="KEGG" id="gsn:YC6258_00446"/>
<dbReference type="STRING" id="1445510.YC6258_00446"/>
<dbReference type="EC" id="2.5.1.47" evidence="10"/>
<comment type="subcellular location">
    <subcellularLocation>
        <location evidence="2">Cytoplasm</location>
    </subcellularLocation>
</comment>
<keyword evidence="4" id="KW-0963">Cytoplasm</keyword>
<comment type="catalytic activity">
    <reaction evidence="7">
        <text>O-acetyl-L-serine + hydrogen sulfide = L-cysteine + acetate</text>
        <dbReference type="Rhea" id="RHEA:14829"/>
        <dbReference type="ChEBI" id="CHEBI:29919"/>
        <dbReference type="ChEBI" id="CHEBI:30089"/>
        <dbReference type="ChEBI" id="CHEBI:35235"/>
        <dbReference type="ChEBI" id="CHEBI:58340"/>
        <dbReference type="EC" id="2.5.1.47"/>
    </reaction>
</comment>
<dbReference type="Pfam" id="PF00291">
    <property type="entry name" value="PALP"/>
    <property type="match status" value="1"/>
</dbReference>
<dbReference type="Proteomes" id="UP000032266">
    <property type="component" value="Chromosome"/>
</dbReference>
<evidence type="ECO:0000256" key="4">
    <source>
        <dbReference type="ARBA" id="ARBA00022490"/>
    </source>
</evidence>
<dbReference type="InterPro" id="IPR036052">
    <property type="entry name" value="TrpB-like_PALP_sf"/>
</dbReference>
<dbReference type="InterPro" id="IPR001926">
    <property type="entry name" value="TrpB-like_PALP"/>
</dbReference>
<keyword evidence="5" id="KW-0663">Pyridoxal phosphate</keyword>
<comment type="cofactor">
    <cofactor evidence="1">
        <name>pyridoxal 5'-phosphate</name>
        <dbReference type="ChEBI" id="CHEBI:597326"/>
    </cofactor>
</comment>
<dbReference type="GO" id="GO:0004124">
    <property type="term" value="F:cysteine synthase activity"/>
    <property type="evidence" value="ECO:0007669"/>
    <property type="project" value="UniProtKB-EC"/>
</dbReference>
<dbReference type="EMBL" id="CP007142">
    <property type="protein sequence ID" value="AJQ92496.1"/>
    <property type="molecule type" value="Genomic_DNA"/>
</dbReference>
<evidence type="ECO:0000313" key="10">
    <source>
        <dbReference type="EMBL" id="AJQ92496.1"/>
    </source>
</evidence>
<evidence type="ECO:0000256" key="6">
    <source>
        <dbReference type="ARBA" id="ARBA00023239"/>
    </source>
</evidence>
<comment type="pathway">
    <text evidence="3">Amino-acid biosynthesis; L-cysteine biosynthesis; L-cysteine from L-serine: step 2/2.</text>
</comment>
<evidence type="ECO:0000256" key="8">
    <source>
        <dbReference type="ARBA" id="ARBA00055251"/>
    </source>
</evidence>
<gene>
    <name evidence="10" type="ORF">YC6258_00446</name>
</gene>
<dbReference type="HOGENOM" id="CLU_046285_0_0_6"/>
<evidence type="ECO:0000256" key="7">
    <source>
        <dbReference type="ARBA" id="ARBA00047931"/>
    </source>
</evidence>
<evidence type="ECO:0000256" key="3">
    <source>
        <dbReference type="ARBA" id="ARBA00004962"/>
    </source>
</evidence>
<evidence type="ECO:0000259" key="9">
    <source>
        <dbReference type="Pfam" id="PF00291"/>
    </source>
</evidence>
<keyword evidence="10" id="KW-0808">Transferase</keyword>
<keyword evidence="6" id="KW-0456">Lyase</keyword>
<dbReference type="GO" id="GO:0016829">
    <property type="term" value="F:lyase activity"/>
    <property type="evidence" value="ECO:0007669"/>
    <property type="project" value="UniProtKB-KW"/>
</dbReference>
<dbReference type="InterPro" id="IPR050214">
    <property type="entry name" value="Cys_Synth/Cystath_Beta-Synth"/>
</dbReference>
<dbReference type="SUPFAM" id="SSF53686">
    <property type="entry name" value="Tryptophan synthase beta subunit-like PLP-dependent enzymes"/>
    <property type="match status" value="1"/>
</dbReference>
<dbReference type="Gene3D" id="3.40.50.1100">
    <property type="match status" value="2"/>
</dbReference>
<accession>A0A0C5VE51</accession>
<reference evidence="10 11" key="1">
    <citation type="submission" date="2014-01" db="EMBL/GenBank/DDBJ databases">
        <title>Full genme sequencing of cellulolytic bacterium Gynuella sunshinyii YC6258T gen. nov., sp. nov.</title>
        <authorList>
            <person name="Khan H."/>
            <person name="Chung E.J."/>
            <person name="Chung Y.R."/>
        </authorList>
    </citation>
    <scope>NUCLEOTIDE SEQUENCE [LARGE SCALE GENOMIC DNA]</scope>
    <source>
        <strain evidence="10 11">YC6258</strain>
    </source>
</reference>
<dbReference type="AlphaFoldDB" id="A0A0C5VE51"/>
<dbReference type="RefSeq" id="WP_044615545.1">
    <property type="nucleotide sequence ID" value="NZ_CP007142.1"/>
</dbReference>
<proteinExistence type="predicted"/>
<feature type="domain" description="Tryptophan synthase beta chain-like PALP" evidence="9">
    <location>
        <begin position="32"/>
        <end position="324"/>
    </location>
</feature>
<sequence length="359" mass="39686">MTFIYPSSESRQQRQWVLNAIAMLEQEEQSASATPLRKLSLPSLPGITLYLKDESTHPSGSLKHRLARSLLLYGLCNGHILPGTPLVEASSGSTAVSVAFFARQLQLPFTAVMTRSTAAAKIQAIQDLGGHCHLVEHAHQVYDVAQQIADQQNSYYLDQFTNAERATNWRGNNLPEEIFQQLNDLGEPHPDYLVMSAGTGGTATTMGRYLRYHGMTTQLCVADPENSVFYDSYISGNRNLTALYSSRIEGIGRPKVEPSFISGVIDRMVKVTDVNSIGAMKTLSDLLGSKVGASTGTNFYACLLLAKDMIDTGQKGVIVSVICDHGNRYLDSYYSQKWVLEYFPEAETVHQLLNEKFMN</sequence>
<protein>
    <submittedName>
        <fullName evidence="10">Cysteine synthase</fullName>
        <ecNumber evidence="10">2.5.1.47</ecNumber>
    </submittedName>
</protein>
<name>A0A0C5VE51_9GAMM</name>
<dbReference type="OrthoDB" id="7624112at2"/>
<comment type="function">
    <text evidence="8">A cysteine desulfhydrase that generates hydrogen sulfide, H(2)S. The H(2)S produced by this enzyme stimulates respiration in M.tuberculosis, mediated primarily via cytochrome bd with a lesser contribution from cytochrome bc1/aa3. H(2)S modulates the balance between respiration and glycolysis, and also contributes to redox homeostasis. Probably eliminates toxic levels of Cys (which can induce oxidative stress).</text>
</comment>